<protein>
    <submittedName>
        <fullName evidence="2">Cupin domain-containing protein</fullName>
    </submittedName>
</protein>
<dbReference type="PIRSF" id="PIRSF029883">
    <property type="entry name" value="KdgF"/>
    <property type="match status" value="1"/>
</dbReference>
<evidence type="ECO:0000313" key="2">
    <source>
        <dbReference type="EMBL" id="MDL4840277.1"/>
    </source>
</evidence>
<accession>A0ABT7L516</accession>
<dbReference type="InterPro" id="IPR014710">
    <property type="entry name" value="RmlC-like_jellyroll"/>
</dbReference>
<dbReference type="RefSeq" id="WP_285931299.1">
    <property type="nucleotide sequence ID" value="NZ_JASTZU010000025.1"/>
</dbReference>
<feature type="domain" description="Cupin type-2" evidence="1">
    <location>
        <begin position="29"/>
        <end position="93"/>
    </location>
</feature>
<dbReference type="InterPro" id="IPR052535">
    <property type="entry name" value="Bacilysin_H2HPP_isomerase"/>
</dbReference>
<dbReference type="Pfam" id="PF07883">
    <property type="entry name" value="Cupin_2"/>
    <property type="match status" value="1"/>
</dbReference>
<evidence type="ECO:0000313" key="3">
    <source>
        <dbReference type="Proteomes" id="UP001235343"/>
    </source>
</evidence>
<dbReference type="SUPFAM" id="SSF51182">
    <property type="entry name" value="RmlC-like cupins"/>
    <property type="match status" value="1"/>
</dbReference>
<dbReference type="Proteomes" id="UP001235343">
    <property type="component" value="Unassembled WGS sequence"/>
</dbReference>
<dbReference type="InterPro" id="IPR011051">
    <property type="entry name" value="RmlC_Cupin_sf"/>
</dbReference>
<proteinExistence type="predicted"/>
<comment type="caution">
    <text evidence="2">The sequence shown here is derived from an EMBL/GenBank/DDBJ whole genome shotgun (WGS) entry which is preliminary data.</text>
</comment>
<keyword evidence="3" id="KW-1185">Reference proteome</keyword>
<dbReference type="PANTHER" id="PTHR40112">
    <property type="entry name" value="H2HPP ISOMERASE"/>
    <property type="match status" value="1"/>
</dbReference>
<name>A0ABT7L516_9BACI</name>
<dbReference type="InterPro" id="IPR013096">
    <property type="entry name" value="Cupin_2"/>
</dbReference>
<dbReference type="Gene3D" id="2.60.120.10">
    <property type="entry name" value="Jelly Rolls"/>
    <property type="match status" value="1"/>
</dbReference>
<gene>
    <name evidence="2" type="ORF">QQS35_07380</name>
</gene>
<reference evidence="2 3" key="1">
    <citation type="submission" date="2023-06" db="EMBL/GenBank/DDBJ databases">
        <title>Aquibacillus rhizosphaerae LR5S19.</title>
        <authorList>
            <person name="Sun J.-Q."/>
        </authorList>
    </citation>
    <scope>NUCLEOTIDE SEQUENCE [LARGE SCALE GENOMIC DNA]</scope>
    <source>
        <strain evidence="2 3">LR5S19</strain>
    </source>
</reference>
<dbReference type="InterPro" id="IPR025499">
    <property type="entry name" value="KdgF"/>
</dbReference>
<dbReference type="CDD" id="cd02238">
    <property type="entry name" value="cupin_KdgF"/>
    <property type="match status" value="1"/>
</dbReference>
<organism evidence="2 3">
    <name type="scientific">Aquibacillus rhizosphaerae</name>
    <dbReference type="NCBI Taxonomy" id="3051431"/>
    <lineage>
        <taxon>Bacteria</taxon>
        <taxon>Bacillati</taxon>
        <taxon>Bacillota</taxon>
        <taxon>Bacilli</taxon>
        <taxon>Bacillales</taxon>
        <taxon>Bacillaceae</taxon>
        <taxon>Aquibacillus</taxon>
    </lineage>
</organism>
<sequence length="104" mass="11496">MANIGNWENVDSGVTRKIHEPGKNIMMMEVEFETGAIGAKHSHPHEQLTYCLKGKMEFDIEGAITILSQGESIHIPSDAVHGVKALEPSSLLDTFNPLREDLLK</sequence>
<dbReference type="PANTHER" id="PTHR40112:SF1">
    <property type="entry name" value="H2HPP ISOMERASE"/>
    <property type="match status" value="1"/>
</dbReference>
<evidence type="ECO:0000259" key="1">
    <source>
        <dbReference type="Pfam" id="PF07883"/>
    </source>
</evidence>
<dbReference type="EMBL" id="JASTZU010000025">
    <property type="protein sequence ID" value="MDL4840277.1"/>
    <property type="molecule type" value="Genomic_DNA"/>
</dbReference>